<feature type="chain" id="PRO_5004716759" description="VWFA domain-containing protein" evidence="1">
    <location>
        <begin position="18"/>
        <end position="242"/>
    </location>
</feature>
<dbReference type="SMART" id="SM00327">
    <property type="entry name" value="VWA"/>
    <property type="match status" value="1"/>
</dbReference>
<dbReference type="Pfam" id="PF00092">
    <property type="entry name" value="VWA"/>
    <property type="match status" value="1"/>
</dbReference>
<dbReference type="PANTHER" id="PTHR24020">
    <property type="entry name" value="COLLAGEN ALPHA"/>
    <property type="match status" value="1"/>
</dbReference>
<accession>V4A0F9</accession>
<dbReference type="EMBL" id="KB201305">
    <property type="protein sequence ID" value="ESO97298.1"/>
    <property type="molecule type" value="Genomic_DNA"/>
</dbReference>
<feature type="domain" description="VWFA" evidence="2">
    <location>
        <begin position="43"/>
        <end position="218"/>
    </location>
</feature>
<keyword evidence="1" id="KW-0732">Signal</keyword>
<dbReference type="AlphaFoldDB" id="V4A0F9"/>
<dbReference type="GeneID" id="20248613"/>
<dbReference type="RefSeq" id="XP_009051902.1">
    <property type="nucleotide sequence ID" value="XM_009053654.1"/>
</dbReference>
<evidence type="ECO:0000313" key="3">
    <source>
        <dbReference type="EMBL" id="ESO97298.1"/>
    </source>
</evidence>
<dbReference type="KEGG" id="lgi:LOTGIDRAFT_231503"/>
<dbReference type="OrthoDB" id="687730at2759"/>
<feature type="signal peptide" evidence="1">
    <location>
        <begin position="1"/>
        <end position="17"/>
    </location>
</feature>
<dbReference type="InterPro" id="IPR002035">
    <property type="entry name" value="VWF_A"/>
</dbReference>
<dbReference type="Proteomes" id="UP000030746">
    <property type="component" value="Unassembled WGS sequence"/>
</dbReference>
<evidence type="ECO:0000313" key="4">
    <source>
        <dbReference type="Proteomes" id="UP000030746"/>
    </source>
</evidence>
<evidence type="ECO:0000256" key="1">
    <source>
        <dbReference type="SAM" id="SignalP"/>
    </source>
</evidence>
<dbReference type="CTD" id="20248613"/>
<dbReference type="InterPro" id="IPR036465">
    <property type="entry name" value="vWFA_dom_sf"/>
</dbReference>
<sequence>MWKVILALSCVMLVCDSASLAGVERGWLSEVFLDKDCFKGPIDIAFVFDSSSSIWYQNFTKAQKFVTSFIDPFYIGPHNVRIGIMMYADQVYTGPNDVYYFTNNQNKADVDRFIAGLQWYAGERTETGLGIEFMRKNIMSEARTGVRHICIVITDGESQDSKKTADEAKLARNAGIQMMAVGVSESVNEEELNKIAGDPSQVYIVETYDELDQIKEDLFGKACEKEKPKPTKKPCCCEDKES</sequence>
<evidence type="ECO:0000259" key="2">
    <source>
        <dbReference type="PROSITE" id="PS50234"/>
    </source>
</evidence>
<dbReference type="OMA" id="ARTGSMN"/>
<protein>
    <recommendedName>
        <fullName evidence="2">VWFA domain-containing protein</fullName>
    </recommendedName>
</protein>
<dbReference type="PANTHER" id="PTHR24020:SF20">
    <property type="entry name" value="PH DOMAIN-CONTAINING PROTEIN"/>
    <property type="match status" value="1"/>
</dbReference>
<gene>
    <name evidence="3" type="ORF">LOTGIDRAFT_231503</name>
</gene>
<dbReference type="InterPro" id="IPR050525">
    <property type="entry name" value="ECM_Assembly_Org"/>
</dbReference>
<proteinExistence type="predicted"/>
<dbReference type="STRING" id="225164.V4A0F9"/>
<keyword evidence="4" id="KW-1185">Reference proteome</keyword>
<organism evidence="3 4">
    <name type="scientific">Lottia gigantea</name>
    <name type="common">Giant owl limpet</name>
    <dbReference type="NCBI Taxonomy" id="225164"/>
    <lineage>
        <taxon>Eukaryota</taxon>
        <taxon>Metazoa</taxon>
        <taxon>Spiralia</taxon>
        <taxon>Lophotrochozoa</taxon>
        <taxon>Mollusca</taxon>
        <taxon>Gastropoda</taxon>
        <taxon>Patellogastropoda</taxon>
        <taxon>Lottioidea</taxon>
        <taxon>Lottiidae</taxon>
        <taxon>Lottia</taxon>
    </lineage>
</organism>
<dbReference type="PROSITE" id="PS50234">
    <property type="entry name" value="VWFA"/>
    <property type="match status" value="1"/>
</dbReference>
<reference evidence="3" key="1">
    <citation type="journal article" date="2013" name="Nature">
        <title>Insights into bilaterian evolution from three spiralian genomes.</title>
        <authorList>
            <person name="Simakov O."/>
            <person name="Marletaz F."/>
            <person name="Cho S.J."/>
            <person name="Edsinger-Gonzales E."/>
            <person name="Havlak P."/>
            <person name="Hellsten U."/>
            <person name="Kuo D.H."/>
            <person name="Larsson T."/>
            <person name="Lv J."/>
            <person name="Arendt D."/>
            <person name="Savage R."/>
            <person name="Osoegawa K."/>
            <person name="de Jong P."/>
            <person name="Grimwood J."/>
            <person name="Chapman J.A."/>
            <person name="Shapiro H."/>
            <person name="Aerts A."/>
            <person name="Otillar R.P."/>
            <person name="Terry A.Y."/>
            <person name="Boore J.L."/>
            <person name="Grigoriev I.V."/>
            <person name="Lindberg D.R."/>
            <person name="Seaver E.C."/>
            <person name="Weisblat D.A."/>
            <person name="Putnam N.H."/>
            <person name="Rokhsar D.S."/>
        </authorList>
    </citation>
    <scope>NUCLEOTIDE SEQUENCE [LARGE SCALE GENOMIC DNA]</scope>
</reference>
<dbReference type="HOGENOM" id="CLU_008905_4_0_1"/>
<dbReference type="Gene3D" id="3.40.50.410">
    <property type="entry name" value="von Willebrand factor, type A domain"/>
    <property type="match status" value="1"/>
</dbReference>
<name>V4A0F9_LOTGI</name>
<dbReference type="SUPFAM" id="SSF53300">
    <property type="entry name" value="vWA-like"/>
    <property type="match status" value="1"/>
</dbReference>
<dbReference type="PRINTS" id="PR00453">
    <property type="entry name" value="VWFADOMAIN"/>
</dbReference>
<dbReference type="CDD" id="cd01450">
    <property type="entry name" value="vWFA_subfamily_ECM"/>
    <property type="match status" value="1"/>
</dbReference>